<keyword evidence="1" id="KW-1185">Reference proteome</keyword>
<proteinExistence type="predicted"/>
<evidence type="ECO:0000313" key="2">
    <source>
        <dbReference type="WBParaSite" id="SPAL_0000975600.1"/>
    </source>
</evidence>
<reference evidence="2" key="1">
    <citation type="submission" date="2017-02" db="UniProtKB">
        <authorList>
            <consortium name="WormBaseParasite"/>
        </authorList>
    </citation>
    <scope>IDENTIFICATION</scope>
</reference>
<name>A0A0N5BV91_STREA</name>
<protein>
    <submittedName>
        <fullName evidence="2">Uncharacterized protein</fullName>
    </submittedName>
</protein>
<dbReference type="Proteomes" id="UP000046392">
    <property type="component" value="Unplaced"/>
</dbReference>
<dbReference type="AlphaFoldDB" id="A0A0N5BV91"/>
<organism evidence="1 2">
    <name type="scientific">Strongyloides papillosus</name>
    <name type="common">Intestinal threadworm</name>
    <dbReference type="NCBI Taxonomy" id="174720"/>
    <lineage>
        <taxon>Eukaryota</taxon>
        <taxon>Metazoa</taxon>
        <taxon>Ecdysozoa</taxon>
        <taxon>Nematoda</taxon>
        <taxon>Chromadorea</taxon>
        <taxon>Rhabditida</taxon>
        <taxon>Tylenchina</taxon>
        <taxon>Panagrolaimomorpha</taxon>
        <taxon>Strongyloidoidea</taxon>
        <taxon>Strongyloididae</taxon>
        <taxon>Strongyloides</taxon>
    </lineage>
</organism>
<evidence type="ECO:0000313" key="1">
    <source>
        <dbReference type="Proteomes" id="UP000046392"/>
    </source>
</evidence>
<dbReference type="WBParaSite" id="SPAL_0000975600.1">
    <property type="protein sequence ID" value="SPAL_0000975600.1"/>
    <property type="gene ID" value="SPAL_0000975600"/>
</dbReference>
<accession>A0A0N5BV91</accession>
<sequence>MKRFMENQFMEHENINEQMDQIFANCIKIWQEETFLFLGNIPRSIQNLYFHAIPEFTNTTSSHLDNLFPNLNVLFLSSIPKTEKECLNNFSSLKIYVSRFIDALELPNNIESCMIYDTPYLLKNDIRMRKYINCTDYYKSSKHFNNEYTLDGQISGTIFFNYFHELYDMQDHFDDICQMHKWYDKYEKGY</sequence>